<dbReference type="Proteomes" id="UP000196138">
    <property type="component" value="Chromosome"/>
</dbReference>
<keyword evidence="1 6" id="KW-0963">Cytoplasm</keyword>
<dbReference type="EMBL" id="CP021455">
    <property type="protein sequence ID" value="ARU03384.1"/>
    <property type="molecule type" value="Genomic_DNA"/>
</dbReference>
<comment type="caution">
    <text evidence="6">Lacks conserved residue(s) required for the propagation of feature annotation.</text>
</comment>
<dbReference type="SUPFAM" id="SSF53335">
    <property type="entry name" value="S-adenosyl-L-methionine-dependent methyltransferases"/>
    <property type="match status" value="1"/>
</dbReference>
<name>A0A1Y0EIF4_9BURK</name>
<dbReference type="OrthoDB" id="9808773at2"/>
<dbReference type="AlphaFoldDB" id="A0A1Y0EIF4"/>
<keyword evidence="2 6" id="KW-0698">rRNA processing</keyword>
<dbReference type="GO" id="GO:0005829">
    <property type="term" value="C:cytosol"/>
    <property type="evidence" value="ECO:0007669"/>
    <property type="project" value="TreeGrafter"/>
</dbReference>
<feature type="binding site" evidence="6">
    <location>
        <begin position="141"/>
        <end position="142"/>
    </location>
    <ligand>
        <name>S-adenosyl-L-methionine</name>
        <dbReference type="ChEBI" id="CHEBI:59789"/>
    </ligand>
</feature>
<organism evidence="7 8">
    <name type="scientific">Comamonas serinivorans</name>
    <dbReference type="NCBI Taxonomy" id="1082851"/>
    <lineage>
        <taxon>Bacteria</taxon>
        <taxon>Pseudomonadati</taxon>
        <taxon>Pseudomonadota</taxon>
        <taxon>Betaproteobacteria</taxon>
        <taxon>Burkholderiales</taxon>
        <taxon>Comamonadaceae</taxon>
        <taxon>Comamonas</taxon>
    </lineage>
</organism>
<dbReference type="RefSeq" id="WP_087275848.1">
    <property type="nucleotide sequence ID" value="NZ_CP021455.1"/>
</dbReference>
<dbReference type="GO" id="GO:0070043">
    <property type="term" value="F:rRNA (guanine-N7-)-methyltransferase activity"/>
    <property type="evidence" value="ECO:0007669"/>
    <property type="project" value="UniProtKB-UniRule"/>
</dbReference>
<keyword evidence="4 6" id="KW-0808">Transferase</keyword>
<dbReference type="KEGG" id="cser:CCO03_00620"/>
<proteinExistence type="inferred from homology"/>
<feature type="binding site" evidence="6">
    <location>
        <position position="154"/>
    </location>
    <ligand>
        <name>S-adenosyl-L-methionine</name>
        <dbReference type="ChEBI" id="CHEBI:59789"/>
    </ligand>
</feature>
<dbReference type="EC" id="2.1.1.170" evidence="6"/>
<sequence>MTAQGAEERQVLIDGADALGVALTSSQVDALIRYLDLLSRWGKVYNLTAVLHRPEMMTTHILDCLAVIPPLRKRCLDPAAATPVQLLDVGSGAGLPGVVLAIVVPELQVTCIDTVAKKAAYIQHAGLQLGLKNLKAVHGRIEQHAVHYDVVCSRAFASLIDFTRWSRNCLKPQGVWMAMKGKQLAEEFEALARDQVDVFHVEPLTVPGLQAERCIVWMRPQVQP</sequence>
<reference evidence="7 8" key="1">
    <citation type="submission" date="2017-05" db="EMBL/GenBank/DDBJ databases">
        <authorList>
            <person name="Song R."/>
            <person name="Chenine A.L."/>
            <person name="Ruprecht R.M."/>
        </authorList>
    </citation>
    <scope>NUCLEOTIDE SEQUENCE [LARGE SCALE GENOMIC DNA]</scope>
    <source>
        <strain evidence="7 8">DSM 26136</strain>
    </source>
</reference>
<evidence type="ECO:0000313" key="7">
    <source>
        <dbReference type="EMBL" id="ARU03384.1"/>
    </source>
</evidence>
<dbReference type="InterPro" id="IPR029063">
    <property type="entry name" value="SAM-dependent_MTases_sf"/>
</dbReference>
<dbReference type="PANTHER" id="PTHR31760:SF0">
    <property type="entry name" value="S-ADENOSYL-L-METHIONINE-DEPENDENT METHYLTRANSFERASES SUPERFAMILY PROTEIN"/>
    <property type="match status" value="1"/>
</dbReference>
<keyword evidence="3 6" id="KW-0489">Methyltransferase</keyword>
<comment type="subcellular location">
    <subcellularLocation>
        <location evidence="6">Cytoplasm</location>
    </subcellularLocation>
</comment>
<dbReference type="InterPro" id="IPR003682">
    <property type="entry name" value="rRNA_ssu_MeTfrase_G"/>
</dbReference>
<accession>A0A1Y0EIF4</accession>
<evidence type="ECO:0000256" key="4">
    <source>
        <dbReference type="ARBA" id="ARBA00022679"/>
    </source>
</evidence>
<evidence type="ECO:0000256" key="3">
    <source>
        <dbReference type="ARBA" id="ARBA00022603"/>
    </source>
</evidence>
<comment type="similarity">
    <text evidence="6">Belongs to the methyltransferase superfamily. RNA methyltransferase RsmG family.</text>
</comment>
<dbReference type="Pfam" id="PF02527">
    <property type="entry name" value="GidB"/>
    <property type="match status" value="1"/>
</dbReference>
<dbReference type="PANTHER" id="PTHR31760">
    <property type="entry name" value="S-ADENOSYL-L-METHIONINE-DEPENDENT METHYLTRANSFERASES SUPERFAMILY PROTEIN"/>
    <property type="match status" value="1"/>
</dbReference>
<protein>
    <recommendedName>
        <fullName evidence="6">Ribosomal RNA small subunit methyltransferase G</fullName>
        <ecNumber evidence="6">2.1.1.170</ecNumber>
    </recommendedName>
    <alternativeName>
        <fullName evidence="6">16S rRNA 7-methylguanosine methyltransferase</fullName>
        <shortName evidence="6">16S rRNA m7G methyltransferase</shortName>
    </alternativeName>
</protein>
<evidence type="ECO:0000256" key="1">
    <source>
        <dbReference type="ARBA" id="ARBA00022490"/>
    </source>
</evidence>
<dbReference type="NCBIfam" id="TIGR00138">
    <property type="entry name" value="rsmG_gidB"/>
    <property type="match status" value="1"/>
</dbReference>
<dbReference type="HAMAP" id="MF_00074">
    <property type="entry name" value="16SrRNA_methyltr_G"/>
    <property type="match status" value="1"/>
</dbReference>
<keyword evidence="5 6" id="KW-0949">S-adenosyl-L-methionine</keyword>
<evidence type="ECO:0000256" key="6">
    <source>
        <dbReference type="HAMAP-Rule" id="MF_00074"/>
    </source>
</evidence>
<feature type="binding site" evidence="6">
    <location>
        <position position="90"/>
    </location>
    <ligand>
        <name>S-adenosyl-L-methionine</name>
        <dbReference type="ChEBI" id="CHEBI:59789"/>
    </ligand>
</feature>
<keyword evidence="8" id="KW-1185">Reference proteome</keyword>
<evidence type="ECO:0000313" key="8">
    <source>
        <dbReference type="Proteomes" id="UP000196138"/>
    </source>
</evidence>
<comment type="catalytic activity">
    <reaction evidence="6">
        <text>guanosine(527) in 16S rRNA + S-adenosyl-L-methionine = N(7)-methylguanosine(527) in 16S rRNA + S-adenosyl-L-homocysteine</text>
        <dbReference type="Rhea" id="RHEA:42732"/>
        <dbReference type="Rhea" id="RHEA-COMP:10209"/>
        <dbReference type="Rhea" id="RHEA-COMP:10210"/>
        <dbReference type="ChEBI" id="CHEBI:57856"/>
        <dbReference type="ChEBI" id="CHEBI:59789"/>
        <dbReference type="ChEBI" id="CHEBI:74269"/>
        <dbReference type="ChEBI" id="CHEBI:74480"/>
        <dbReference type="EC" id="2.1.1.170"/>
    </reaction>
</comment>
<comment type="function">
    <text evidence="6">Specifically methylates the N7 position of guanine in position 527 of 16S rRNA.</text>
</comment>
<dbReference type="CDD" id="cd02440">
    <property type="entry name" value="AdoMet_MTases"/>
    <property type="match status" value="1"/>
</dbReference>
<dbReference type="PIRSF" id="PIRSF003078">
    <property type="entry name" value="GidB"/>
    <property type="match status" value="1"/>
</dbReference>
<dbReference type="Gene3D" id="3.40.50.150">
    <property type="entry name" value="Vaccinia Virus protein VP39"/>
    <property type="match status" value="1"/>
</dbReference>
<feature type="binding site" evidence="6">
    <location>
        <position position="95"/>
    </location>
    <ligand>
        <name>S-adenosyl-L-methionine</name>
        <dbReference type="ChEBI" id="CHEBI:59789"/>
    </ligand>
</feature>
<evidence type="ECO:0000256" key="5">
    <source>
        <dbReference type="ARBA" id="ARBA00022691"/>
    </source>
</evidence>
<evidence type="ECO:0000256" key="2">
    <source>
        <dbReference type="ARBA" id="ARBA00022552"/>
    </source>
</evidence>
<gene>
    <name evidence="6" type="primary">rsmG</name>
    <name evidence="7" type="ORF">CCO03_00620</name>
</gene>